<evidence type="ECO:0000313" key="1">
    <source>
        <dbReference type="EMBL" id="SUA41917.1"/>
    </source>
</evidence>
<sequence length="39" mass="4119">MFTRSKLAGASFMEGCKGPWAIALEGAVSLSFPRFPGLS</sequence>
<proteinExistence type="predicted"/>
<dbReference type="AlphaFoldDB" id="A0A378WMF6"/>
<protein>
    <submittedName>
        <fullName evidence="1">Uncharacterized protein</fullName>
    </submittedName>
</protein>
<gene>
    <name evidence="1" type="ORF">NCTC13184_01263</name>
</gene>
<accession>A0A378WMF6</accession>
<reference evidence="1 2" key="1">
    <citation type="submission" date="2018-06" db="EMBL/GenBank/DDBJ databases">
        <authorList>
            <consortium name="Pathogen Informatics"/>
            <person name="Doyle S."/>
        </authorList>
    </citation>
    <scope>NUCLEOTIDE SEQUENCE [LARGE SCALE GENOMIC DNA]</scope>
    <source>
        <strain evidence="1 2">NCTC13184</strain>
    </source>
</reference>
<dbReference type="Proteomes" id="UP000255082">
    <property type="component" value="Unassembled WGS sequence"/>
</dbReference>
<organism evidence="1 2">
    <name type="scientific">Nocardia africana</name>
    <dbReference type="NCBI Taxonomy" id="134964"/>
    <lineage>
        <taxon>Bacteria</taxon>
        <taxon>Bacillati</taxon>
        <taxon>Actinomycetota</taxon>
        <taxon>Actinomycetes</taxon>
        <taxon>Mycobacteriales</taxon>
        <taxon>Nocardiaceae</taxon>
        <taxon>Nocardia</taxon>
    </lineage>
</organism>
<name>A0A378WMF6_9NOCA</name>
<evidence type="ECO:0000313" key="2">
    <source>
        <dbReference type="Proteomes" id="UP000255082"/>
    </source>
</evidence>
<dbReference type="EMBL" id="UGRU01000001">
    <property type="protein sequence ID" value="SUA41917.1"/>
    <property type="molecule type" value="Genomic_DNA"/>
</dbReference>